<dbReference type="VEuPathDB" id="AmoebaDB:EHI8A_004780"/>
<feature type="compositionally biased region" description="Basic and acidic residues" evidence="1">
    <location>
        <begin position="202"/>
        <end position="237"/>
    </location>
</feature>
<dbReference type="VEuPathDB" id="AmoebaDB:EHI5A_019320"/>
<dbReference type="RefSeq" id="XP_652207.1">
    <property type="nucleotide sequence ID" value="XM_647115.1"/>
</dbReference>
<dbReference type="OMA" id="FISRCWK"/>
<keyword evidence="2" id="KW-0812">Transmembrane</keyword>
<reference evidence="3" key="2">
    <citation type="submission" date="2007-03" db="EMBL/GenBank/DDBJ databases">
        <authorList>
            <person name="Lorenzi H."/>
            <person name="Amedeo P."/>
            <person name="Inman J."/>
            <person name="Schobel S."/>
            <person name="Caler E."/>
        </authorList>
    </citation>
    <scope>GENOME REANNOTATION</scope>
    <source>
        <strain evidence="3">HM-1:IMSS</strain>
    </source>
</reference>
<dbReference type="VEuPathDB" id="AmoebaDB:EHI7A_020410"/>
<dbReference type="GeneID" id="3406512"/>
<gene>
    <name evidence="3" type="ORF">EHI_109870</name>
</gene>
<dbReference type="KEGG" id="ehi:EHI_109870"/>
<name>C4M3K6_ENTH1</name>
<dbReference type="EMBL" id="DS571242">
    <property type="protein sequence ID" value="EAL46821.1"/>
    <property type="molecule type" value="Genomic_DNA"/>
</dbReference>
<keyword evidence="2" id="KW-1133">Transmembrane helix</keyword>
<organism evidence="3 4">
    <name type="scientific">Entamoeba histolytica (strain ATCC 30459 / HM-1:IMSS / ABRM)</name>
    <dbReference type="NCBI Taxonomy" id="294381"/>
    <lineage>
        <taxon>Eukaryota</taxon>
        <taxon>Amoebozoa</taxon>
        <taxon>Evosea</taxon>
        <taxon>Archamoebae</taxon>
        <taxon>Mastigamoebida</taxon>
        <taxon>Entamoebidae</taxon>
        <taxon>Entamoeba</taxon>
    </lineage>
</organism>
<proteinExistence type="predicted"/>
<accession>C4M3K6</accession>
<evidence type="ECO:0000313" key="3">
    <source>
        <dbReference type="EMBL" id="EAL46821.1"/>
    </source>
</evidence>
<evidence type="ECO:0000256" key="2">
    <source>
        <dbReference type="SAM" id="Phobius"/>
    </source>
</evidence>
<evidence type="ECO:0000313" key="4">
    <source>
        <dbReference type="Proteomes" id="UP000001926"/>
    </source>
</evidence>
<keyword evidence="2" id="KW-0472">Membrane</keyword>
<dbReference type="HOGENOM" id="CLU_1091706_0_0_1"/>
<dbReference type="VEuPathDB" id="AmoebaDB:EHI_109870"/>
<evidence type="ECO:0000256" key="1">
    <source>
        <dbReference type="SAM" id="MobiDB-lite"/>
    </source>
</evidence>
<dbReference type="Proteomes" id="UP000001926">
    <property type="component" value="Partially assembled WGS sequence"/>
</dbReference>
<feature type="transmembrane region" description="Helical" evidence="2">
    <location>
        <begin position="6"/>
        <end position="31"/>
    </location>
</feature>
<dbReference type="AlphaFoldDB" id="C4M3K6"/>
<sequence>MDWMGYYILGIATAIVIIFLIIMTFLTWFFVSRCWKNKYTESEIPNDPFAEVNYTAVQEDDDLPLNANSEEMSLIDKMNSDEYEMVLITYPRSYDISKIKQLTYNSKGKKNTVVPMEKTSYQSVIPLVNNKKKMSVSKPFVDGLEVIIPEEYKDQEKEEDIDFFHSSKEPKYHFVDWRTITVQSKPEWLTLCRKSESSLSKQKKEEAKQKEIKQKKEEAKQKKLSKKEAKKESLSEKIKRKNAKVSSSSSSSDSE</sequence>
<dbReference type="InParanoid" id="C4M3K6"/>
<feature type="compositionally biased region" description="Low complexity" evidence="1">
    <location>
        <begin position="246"/>
        <end position="255"/>
    </location>
</feature>
<keyword evidence="4" id="KW-1185">Reference proteome</keyword>
<dbReference type="OrthoDB" id="30546at2759"/>
<feature type="region of interest" description="Disordered" evidence="1">
    <location>
        <begin position="195"/>
        <end position="255"/>
    </location>
</feature>
<reference evidence="3" key="1">
    <citation type="journal article" date="2005" name="Nature">
        <title>The genome of the protist parasite Entamoeba histolytica.</title>
        <authorList>
            <person name="Loftus B."/>
            <person name="Anderson I."/>
            <person name="Davies R."/>
            <person name="Alsmark U.C."/>
            <person name="Samuelson J."/>
            <person name="Amedeo P."/>
            <person name="Roncaglia P."/>
            <person name="Berriman M."/>
            <person name="Hirt R.P."/>
            <person name="Mann B.J."/>
            <person name="Nozaki T."/>
            <person name="Suh B."/>
            <person name="Pop M."/>
            <person name="Duchene M."/>
            <person name="Ackers J."/>
            <person name="Tannich E."/>
            <person name="Leippe M."/>
            <person name="Hofer M."/>
            <person name="Bruchhaus I."/>
            <person name="Willhoeft U."/>
            <person name="Bhattacharya A."/>
            <person name="Chillingworth T."/>
            <person name="Churcher C."/>
            <person name="Hance Z."/>
            <person name="Harris B."/>
            <person name="Harris D."/>
            <person name="Jagels K."/>
            <person name="Moule S."/>
            <person name="Mungall K."/>
            <person name="Ormond D."/>
            <person name="Squares R."/>
            <person name="Whitehead S."/>
            <person name="Quail M.A."/>
            <person name="Rabbinowitsch E."/>
            <person name="Norbertczak H."/>
            <person name="Price C."/>
            <person name="Wang Z."/>
            <person name="Guillen N."/>
            <person name="Gilchrist C."/>
            <person name="Stroup S.E."/>
            <person name="Bhattacharya S."/>
            <person name="Lohia A."/>
            <person name="Foster P.G."/>
            <person name="Sicheritz-Ponten T."/>
            <person name="Weber C."/>
            <person name="Singh U."/>
            <person name="Mukherjee C."/>
            <person name="El-Sayed N.M."/>
            <person name="Petri W.A.Jr."/>
            <person name="Clark C.G."/>
            <person name="Embley T.M."/>
            <person name="Barrell B."/>
            <person name="Fraser C.M."/>
            <person name="Hall N."/>
        </authorList>
    </citation>
    <scope>NUCLEOTIDE SEQUENCE [LARGE SCALE GENOMIC DNA]</scope>
    <source>
        <strain evidence="3">HM-1:IMSS</strain>
    </source>
</reference>
<dbReference type="VEuPathDB" id="AmoebaDB:KM1_013180"/>
<protein>
    <submittedName>
        <fullName evidence="3">Uncharacterized protein</fullName>
    </submittedName>
</protein>